<dbReference type="SUPFAM" id="SSF53474">
    <property type="entry name" value="alpha/beta-Hydrolases"/>
    <property type="match status" value="1"/>
</dbReference>
<dbReference type="AlphaFoldDB" id="A0A918UBR0"/>
<keyword evidence="4" id="KW-1185">Reference proteome</keyword>
<name>A0A918UBR0_9NEIS</name>
<dbReference type="Pfam" id="PF01738">
    <property type="entry name" value="DLH"/>
    <property type="match status" value="1"/>
</dbReference>
<evidence type="ECO:0000259" key="2">
    <source>
        <dbReference type="Pfam" id="PF01738"/>
    </source>
</evidence>
<dbReference type="Gene3D" id="3.40.50.1820">
    <property type="entry name" value="alpha/beta hydrolase"/>
    <property type="match status" value="1"/>
</dbReference>
<evidence type="ECO:0000256" key="1">
    <source>
        <dbReference type="SAM" id="SignalP"/>
    </source>
</evidence>
<comment type="caution">
    <text evidence="3">The sequence shown here is derived from an EMBL/GenBank/DDBJ whole genome shotgun (WGS) entry which is preliminary data.</text>
</comment>
<reference evidence="3" key="2">
    <citation type="submission" date="2020-09" db="EMBL/GenBank/DDBJ databases">
        <authorList>
            <person name="Sun Q."/>
            <person name="Kim S."/>
        </authorList>
    </citation>
    <scope>NUCLEOTIDE SEQUENCE</scope>
    <source>
        <strain evidence="3">KCTC 32182</strain>
    </source>
</reference>
<dbReference type="InterPro" id="IPR002925">
    <property type="entry name" value="Dienelactn_hydro"/>
</dbReference>
<evidence type="ECO:0000313" key="3">
    <source>
        <dbReference type="EMBL" id="GGY25043.1"/>
    </source>
</evidence>
<feature type="domain" description="Dienelactone hydrolase" evidence="2">
    <location>
        <begin position="55"/>
        <end position="274"/>
    </location>
</feature>
<dbReference type="PANTHER" id="PTHR46623">
    <property type="entry name" value="CARBOXYMETHYLENEBUTENOLIDASE-RELATED"/>
    <property type="match status" value="1"/>
</dbReference>
<organism evidence="3 4">
    <name type="scientific">Paludibacterium paludis</name>
    <dbReference type="NCBI Taxonomy" id="1225769"/>
    <lineage>
        <taxon>Bacteria</taxon>
        <taxon>Pseudomonadati</taxon>
        <taxon>Pseudomonadota</taxon>
        <taxon>Betaproteobacteria</taxon>
        <taxon>Neisseriales</taxon>
        <taxon>Chromobacteriaceae</taxon>
        <taxon>Paludibacterium</taxon>
    </lineage>
</organism>
<dbReference type="RefSeq" id="WP_189535956.1">
    <property type="nucleotide sequence ID" value="NZ_BMYX01000020.1"/>
</dbReference>
<evidence type="ECO:0000313" key="4">
    <source>
        <dbReference type="Proteomes" id="UP000645257"/>
    </source>
</evidence>
<accession>A0A918UBR0</accession>
<feature type="chain" id="PRO_5036757825" evidence="1">
    <location>
        <begin position="31"/>
        <end position="279"/>
    </location>
</feature>
<sequence>MRAVSPDATRRRLGAAASAGFALAVLPVSATTITTSAAGLVTDNVGIPRPDGTLPAYVARPAKPSGLLPVILVVQEIFGVHAHIRDLCRRLAHAGYFAIAPELYFRQGNPSLIHDIPTLMSGIVARVPDEQVMADLDATLAWAAAHGADDGRAGITGFCWGGRITWLYAARQAAVKAAVAWYGRLDGERTALAPTQPVDIAGKLRIPVLGLYGAEDTGIGKPQVDAMRAALEGTASRIVVYPGAGHGFNADYRPGYHPEAARDGWARMLAWFAANGVKP</sequence>
<feature type="signal peptide" evidence="1">
    <location>
        <begin position="1"/>
        <end position="30"/>
    </location>
</feature>
<proteinExistence type="predicted"/>
<dbReference type="PANTHER" id="PTHR46623:SF6">
    <property type="entry name" value="ALPHA_BETA-HYDROLASES SUPERFAMILY PROTEIN"/>
    <property type="match status" value="1"/>
</dbReference>
<keyword evidence="1" id="KW-0732">Signal</keyword>
<reference evidence="3" key="1">
    <citation type="journal article" date="2014" name="Int. J. Syst. Evol. Microbiol.">
        <title>Complete genome sequence of Corynebacterium casei LMG S-19264T (=DSM 44701T), isolated from a smear-ripened cheese.</title>
        <authorList>
            <consortium name="US DOE Joint Genome Institute (JGI-PGF)"/>
            <person name="Walter F."/>
            <person name="Albersmeier A."/>
            <person name="Kalinowski J."/>
            <person name="Ruckert C."/>
        </authorList>
    </citation>
    <scope>NUCLEOTIDE SEQUENCE</scope>
    <source>
        <strain evidence="3">KCTC 32182</strain>
    </source>
</reference>
<dbReference type="InterPro" id="IPR029058">
    <property type="entry name" value="AB_hydrolase_fold"/>
</dbReference>
<gene>
    <name evidence="3" type="ORF">GCM10011289_30880</name>
</gene>
<dbReference type="InterPro" id="IPR051049">
    <property type="entry name" value="Dienelactone_hydrolase-like"/>
</dbReference>
<dbReference type="EMBL" id="BMYX01000020">
    <property type="protein sequence ID" value="GGY25043.1"/>
    <property type="molecule type" value="Genomic_DNA"/>
</dbReference>
<protein>
    <submittedName>
        <fullName evidence="3">Carboxymethylenebutenolidase</fullName>
    </submittedName>
</protein>
<dbReference type="GO" id="GO:0016787">
    <property type="term" value="F:hydrolase activity"/>
    <property type="evidence" value="ECO:0007669"/>
    <property type="project" value="InterPro"/>
</dbReference>
<dbReference type="Proteomes" id="UP000645257">
    <property type="component" value="Unassembled WGS sequence"/>
</dbReference>